<evidence type="ECO:0000259" key="5">
    <source>
        <dbReference type="Pfam" id="PF04153"/>
    </source>
</evidence>
<evidence type="ECO:0000313" key="6">
    <source>
        <dbReference type="EMBL" id="OQO05398.1"/>
    </source>
</evidence>
<evidence type="ECO:0000256" key="4">
    <source>
        <dbReference type="SAM" id="MobiDB-lite"/>
    </source>
</evidence>
<dbReference type="OrthoDB" id="25391at2759"/>
<name>A0A1V8T2F8_9PEZI</name>
<feature type="compositionally biased region" description="Polar residues" evidence="4">
    <location>
        <begin position="293"/>
        <end position="315"/>
    </location>
</feature>
<dbReference type="Proteomes" id="UP000192596">
    <property type="component" value="Unassembled WGS sequence"/>
</dbReference>
<sequence length="561" mass="59435">MALRKQAHDGPLFLPLSSLTDTFVSPSKKANSYSASELTALPTSMRSMNMPSFNAPSQAPQTRQPASRLQNTQKAPLGNGTSWGFGLPAPGAAGGAGFGGGLGGGIGAAGAGRGLGGLSGFAQVMGGGGGQGPIDMSDFPTLSGGPQPAGNAALSSWNSNVLRQPTAQPQQPPQPQSRAQQQPPVQQRAPSIAPSRQSSLDQLENQRSQQSSVDRGEDGRGGDDFPPLNGQVNGDGYGHTNGFGSSLRSPESTQLPNNARQAQLPFRDGSNSTQQSAQAPIGHQINQPPAGPQETQQSPIPAPNGQSHPQPSTTKRYADMTESEKFGLEALSAAYEARKALETNQPVDETLPPLMRSGIFFGQDLNNLGLDLDSLEPLYPTFVPFPATNTSGSAFDFHDRHTVPDFELPDAYTVTNIPPLASRVPAMSDETLFCIFYQMPHDITQELAAQELHSRDWRWHKLLRQWLQKDTREANAASSVPILDLTNGAPVGVQPTRVTPGVEKGVYVFFDVGNWRRERREFVLNYEELDQRGPLGQGIMMGGAVGGGEGRGSSGVGGVGA</sequence>
<dbReference type="InterPro" id="IPR038635">
    <property type="entry name" value="CCR4-NOT_su2/3/5_C_sf"/>
</dbReference>
<evidence type="ECO:0000256" key="1">
    <source>
        <dbReference type="ARBA" id="ARBA00007682"/>
    </source>
</evidence>
<keyword evidence="2" id="KW-0805">Transcription regulation</keyword>
<gene>
    <name evidence="6" type="ORF">B0A48_09166</name>
</gene>
<feature type="compositionally biased region" description="Low complexity" evidence="4">
    <location>
        <begin position="176"/>
        <end position="190"/>
    </location>
</feature>
<dbReference type="PANTHER" id="PTHR23326">
    <property type="entry name" value="CCR4 NOT-RELATED"/>
    <property type="match status" value="1"/>
</dbReference>
<evidence type="ECO:0000256" key="3">
    <source>
        <dbReference type="ARBA" id="ARBA00023163"/>
    </source>
</evidence>
<feature type="compositionally biased region" description="Polar residues" evidence="4">
    <location>
        <begin position="269"/>
        <end position="278"/>
    </location>
</feature>
<proteinExistence type="inferred from homology"/>
<reference evidence="7" key="1">
    <citation type="submission" date="2017-03" db="EMBL/GenBank/DDBJ databases">
        <title>Genomes of endolithic fungi from Antarctica.</title>
        <authorList>
            <person name="Coleine C."/>
            <person name="Masonjones S."/>
            <person name="Stajich J.E."/>
        </authorList>
    </citation>
    <scope>NUCLEOTIDE SEQUENCE [LARGE SCALE GENOMIC DNA]</scope>
    <source>
        <strain evidence="7">CCFEE 5527</strain>
    </source>
</reference>
<dbReference type="GO" id="GO:0000289">
    <property type="term" value="P:nuclear-transcribed mRNA poly(A) tail shortening"/>
    <property type="evidence" value="ECO:0007669"/>
    <property type="project" value="UniProtKB-ARBA"/>
</dbReference>
<protein>
    <recommendedName>
        <fullName evidence="5">NOT2/NOT3/NOT5 C-terminal domain-containing protein</fullName>
    </recommendedName>
</protein>
<dbReference type="STRING" id="1507870.A0A1V8T2F8"/>
<feature type="compositionally biased region" description="Polar residues" evidence="4">
    <location>
        <begin position="194"/>
        <end position="213"/>
    </location>
</feature>
<feature type="compositionally biased region" description="Polar residues" evidence="4">
    <location>
        <begin position="153"/>
        <end position="162"/>
    </location>
</feature>
<keyword evidence="3" id="KW-0804">Transcription</keyword>
<comment type="caution">
    <text evidence="6">The sequence shown here is derived from an EMBL/GenBank/DDBJ whole genome shotgun (WGS) entry which is preliminary data.</text>
</comment>
<feature type="domain" description="NOT2/NOT3/NOT5 C-terminal" evidence="5">
    <location>
        <begin position="399"/>
        <end position="529"/>
    </location>
</feature>
<dbReference type="InterPro" id="IPR007282">
    <property type="entry name" value="NOT2/3/5_C"/>
</dbReference>
<comment type="similarity">
    <text evidence="1">Belongs to the CNOT2/3/5 family.</text>
</comment>
<dbReference type="InParanoid" id="A0A1V8T2F8"/>
<dbReference type="Pfam" id="PF04153">
    <property type="entry name" value="NOT2_3_5_C"/>
    <property type="match status" value="1"/>
</dbReference>
<feature type="region of interest" description="Disordered" evidence="4">
    <location>
        <begin position="132"/>
        <end position="318"/>
    </location>
</feature>
<dbReference type="InterPro" id="IPR040168">
    <property type="entry name" value="Not2/3/5"/>
</dbReference>
<dbReference type="GO" id="GO:0030015">
    <property type="term" value="C:CCR4-NOT core complex"/>
    <property type="evidence" value="ECO:0007669"/>
    <property type="project" value="InterPro"/>
</dbReference>
<dbReference type="GO" id="GO:0006355">
    <property type="term" value="P:regulation of DNA-templated transcription"/>
    <property type="evidence" value="ECO:0007669"/>
    <property type="project" value="InterPro"/>
</dbReference>
<accession>A0A1V8T2F8</accession>
<dbReference type="Gene3D" id="2.30.30.1020">
    <property type="entry name" value="CCR4-NOT complex subunit 2/3/5, C-terminal domain"/>
    <property type="match status" value="1"/>
</dbReference>
<evidence type="ECO:0000313" key="7">
    <source>
        <dbReference type="Proteomes" id="UP000192596"/>
    </source>
</evidence>
<feature type="compositionally biased region" description="Basic and acidic residues" evidence="4">
    <location>
        <begin position="214"/>
        <end position="223"/>
    </location>
</feature>
<dbReference type="EMBL" id="NAJO01000019">
    <property type="protein sequence ID" value="OQO05398.1"/>
    <property type="molecule type" value="Genomic_DNA"/>
</dbReference>
<organism evidence="6 7">
    <name type="scientific">Cryoendolithus antarcticus</name>
    <dbReference type="NCBI Taxonomy" id="1507870"/>
    <lineage>
        <taxon>Eukaryota</taxon>
        <taxon>Fungi</taxon>
        <taxon>Dikarya</taxon>
        <taxon>Ascomycota</taxon>
        <taxon>Pezizomycotina</taxon>
        <taxon>Dothideomycetes</taxon>
        <taxon>Dothideomycetidae</taxon>
        <taxon>Cladosporiales</taxon>
        <taxon>Cladosporiaceae</taxon>
        <taxon>Cryoendolithus</taxon>
    </lineage>
</organism>
<feature type="compositionally biased region" description="Polar residues" evidence="4">
    <location>
        <begin position="46"/>
        <end position="82"/>
    </location>
</feature>
<keyword evidence="7" id="KW-1185">Reference proteome</keyword>
<evidence type="ECO:0000256" key="2">
    <source>
        <dbReference type="ARBA" id="ARBA00023015"/>
    </source>
</evidence>
<dbReference type="AlphaFoldDB" id="A0A1V8T2F8"/>
<feature type="compositionally biased region" description="Polar residues" evidence="4">
    <location>
        <begin position="242"/>
        <end position="261"/>
    </location>
</feature>
<feature type="region of interest" description="Disordered" evidence="4">
    <location>
        <begin position="46"/>
        <end position="83"/>
    </location>
</feature>